<evidence type="ECO:0000313" key="3">
    <source>
        <dbReference type="EMBL" id="GBL68494.1"/>
    </source>
</evidence>
<dbReference type="EMBL" id="BGPR01153621">
    <property type="protein sequence ID" value="GBL68494.1"/>
    <property type="molecule type" value="Genomic_DNA"/>
</dbReference>
<keyword evidence="4" id="KW-1185">Reference proteome</keyword>
<comment type="caution">
    <text evidence="2">The sequence shown here is derived from an EMBL/GenBank/DDBJ whole genome shotgun (WGS) entry which is preliminary data.</text>
</comment>
<dbReference type="EMBL" id="BGPR01153612">
    <property type="protein sequence ID" value="GBL68458.1"/>
    <property type="molecule type" value="Genomic_DNA"/>
</dbReference>
<evidence type="ECO:0000313" key="4">
    <source>
        <dbReference type="Proteomes" id="UP000499080"/>
    </source>
</evidence>
<dbReference type="EMBL" id="BGPR01153609">
    <property type="protein sequence ID" value="GBL68442.1"/>
    <property type="molecule type" value="Genomic_DNA"/>
</dbReference>
<name>A0A4Y1ZUK7_ARAVE</name>
<dbReference type="Proteomes" id="UP000499080">
    <property type="component" value="Unassembled WGS sequence"/>
</dbReference>
<evidence type="ECO:0000313" key="1">
    <source>
        <dbReference type="EMBL" id="GBL68442.1"/>
    </source>
</evidence>
<feature type="non-terminal residue" evidence="2">
    <location>
        <position position="48"/>
    </location>
</feature>
<evidence type="ECO:0000313" key="2">
    <source>
        <dbReference type="EMBL" id="GBL68458.1"/>
    </source>
</evidence>
<sequence>MNRNIDYLKAYRSTNSNSELIELIRESSGFEGNIQGGLESDVNDSGYQ</sequence>
<organism evidence="2 4">
    <name type="scientific">Araneus ventricosus</name>
    <name type="common">Orbweaver spider</name>
    <name type="synonym">Epeira ventricosa</name>
    <dbReference type="NCBI Taxonomy" id="182803"/>
    <lineage>
        <taxon>Eukaryota</taxon>
        <taxon>Metazoa</taxon>
        <taxon>Ecdysozoa</taxon>
        <taxon>Arthropoda</taxon>
        <taxon>Chelicerata</taxon>
        <taxon>Arachnida</taxon>
        <taxon>Araneae</taxon>
        <taxon>Araneomorphae</taxon>
        <taxon>Entelegynae</taxon>
        <taxon>Araneoidea</taxon>
        <taxon>Araneidae</taxon>
        <taxon>Araneus</taxon>
    </lineage>
</organism>
<gene>
    <name evidence="1" type="ORF">AVEN_139299_1</name>
    <name evidence="2" type="ORF">AVEN_160584_1</name>
    <name evidence="3" type="ORF">AVEN_203357_1</name>
</gene>
<dbReference type="AlphaFoldDB" id="A0A4Y1ZUK7"/>
<proteinExistence type="predicted"/>
<reference evidence="2 4" key="1">
    <citation type="journal article" date="2019" name="Sci. Rep.">
        <title>Orb-weaving spider Araneus ventricosus genome elucidates the spidroin gene catalogue.</title>
        <authorList>
            <person name="Kono N."/>
            <person name="Nakamura H."/>
            <person name="Ohtoshi R."/>
            <person name="Moran D.A.P."/>
            <person name="Shinohara A."/>
            <person name="Yoshida Y."/>
            <person name="Fujiwara M."/>
            <person name="Mori M."/>
            <person name="Tomita M."/>
            <person name="Arakawa K."/>
        </authorList>
    </citation>
    <scope>NUCLEOTIDE SEQUENCE [LARGE SCALE GENOMIC DNA]</scope>
</reference>
<accession>A0A4Y1ZUK7</accession>
<protein>
    <submittedName>
        <fullName evidence="2">Uncharacterized protein</fullName>
    </submittedName>
</protein>